<comment type="caution">
    <text evidence="1">The sequence shown here is derived from an EMBL/GenBank/DDBJ whole genome shotgun (WGS) entry which is preliminary data.</text>
</comment>
<keyword evidence="2" id="KW-1185">Reference proteome</keyword>
<evidence type="ECO:0000313" key="2">
    <source>
        <dbReference type="Proteomes" id="UP001500893"/>
    </source>
</evidence>
<dbReference type="RefSeq" id="WP_345053065.1">
    <property type="nucleotide sequence ID" value="NZ_BAAAVM010000045.1"/>
</dbReference>
<dbReference type="Proteomes" id="UP001500893">
    <property type="component" value="Unassembled WGS sequence"/>
</dbReference>
<evidence type="ECO:0008006" key="3">
    <source>
        <dbReference type="Google" id="ProtNLM"/>
    </source>
</evidence>
<sequence length="81" mass="8197">MGRKVAGFIALIAATLVLGFGGHAIEQGVQANSQDLTGVTSVLADNQKPTDVTVVPADNQKPTGTTVVLADNQKPTVIVAG</sequence>
<evidence type="ECO:0000313" key="1">
    <source>
        <dbReference type="EMBL" id="GAA3146576.1"/>
    </source>
</evidence>
<proteinExistence type="predicted"/>
<name>A0ABP6NFK0_9ACTN</name>
<gene>
    <name evidence="1" type="ORF">GCM10010521_37160</name>
</gene>
<accession>A0ABP6NFK0</accession>
<organism evidence="1 2">
    <name type="scientific">Streptomyces rameus</name>
    <dbReference type="NCBI Taxonomy" id="68261"/>
    <lineage>
        <taxon>Bacteria</taxon>
        <taxon>Bacillati</taxon>
        <taxon>Actinomycetota</taxon>
        <taxon>Actinomycetes</taxon>
        <taxon>Kitasatosporales</taxon>
        <taxon>Streptomycetaceae</taxon>
        <taxon>Streptomyces</taxon>
    </lineage>
</organism>
<protein>
    <recommendedName>
        <fullName evidence="3">Secreted protein</fullName>
    </recommendedName>
</protein>
<dbReference type="EMBL" id="BAAAVM010000045">
    <property type="protein sequence ID" value="GAA3146576.1"/>
    <property type="molecule type" value="Genomic_DNA"/>
</dbReference>
<reference evidence="2" key="1">
    <citation type="journal article" date="2019" name="Int. J. Syst. Evol. Microbiol.">
        <title>The Global Catalogue of Microorganisms (GCM) 10K type strain sequencing project: providing services to taxonomists for standard genome sequencing and annotation.</title>
        <authorList>
            <consortium name="The Broad Institute Genomics Platform"/>
            <consortium name="The Broad Institute Genome Sequencing Center for Infectious Disease"/>
            <person name="Wu L."/>
            <person name="Ma J."/>
        </authorList>
    </citation>
    <scope>NUCLEOTIDE SEQUENCE [LARGE SCALE GENOMIC DNA]</scope>
    <source>
        <strain evidence="2">JCM 11574</strain>
    </source>
</reference>